<accession>A0A5D3CSI3</accession>
<name>A0A5D3CSI3_CUCMM</name>
<feature type="region of interest" description="Disordered" evidence="1">
    <location>
        <begin position="236"/>
        <end position="264"/>
    </location>
</feature>
<comment type="caution">
    <text evidence="3">The sequence shown here is derived from an EMBL/GenBank/DDBJ whole genome shotgun (WGS) entry which is preliminary data.</text>
</comment>
<feature type="region of interest" description="Disordered" evidence="1">
    <location>
        <begin position="146"/>
        <end position="168"/>
    </location>
</feature>
<dbReference type="PANTHER" id="PTHR36380">
    <property type="entry name" value="BNAA03G58330D PROTEIN"/>
    <property type="match status" value="1"/>
</dbReference>
<evidence type="ECO:0000256" key="1">
    <source>
        <dbReference type="SAM" id="MobiDB-lite"/>
    </source>
</evidence>
<feature type="region of interest" description="Disordered" evidence="1">
    <location>
        <begin position="353"/>
        <end position="376"/>
    </location>
</feature>
<dbReference type="EMBL" id="SSTE01010327">
    <property type="protein sequence ID" value="KAA0052637.1"/>
    <property type="molecule type" value="Genomic_DNA"/>
</dbReference>
<dbReference type="InterPro" id="IPR038777">
    <property type="entry name" value="At4g18490-like"/>
</dbReference>
<proteinExistence type="predicted"/>
<dbReference type="AlphaFoldDB" id="A0A5D3CSI3"/>
<evidence type="ECO:0000313" key="3">
    <source>
        <dbReference type="EMBL" id="TYK13189.1"/>
    </source>
</evidence>
<organism evidence="3 5">
    <name type="scientific">Cucumis melo var. makuwa</name>
    <name type="common">Oriental melon</name>
    <dbReference type="NCBI Taxonomy" id="1194695"/>
    <lineage>
        <taxon>Eukaryota</taxon>
        <taxon>Viridiplantae</taxon>
        <taxon>Streptophyta</taxon>
        <taxon>Embryophyta</taxon>
        <taxon>Tracheophyta</taxon>
        <taxon>Spermatophyta</taxon>
        <taxon>Magnoliopsida</taxon>
        <taxon>eudicotyledons</taxon>
        <taxon>Gunneridae</taxon>
        <taxon>Pentapetalae</taxon>
        <taxon>rosids</taxon>
        <taxon>fabids</taxon>
        <taxon>Cucurbitales</taxon>
        <taxon>Cucurbitaceae</taxon>
        <taxon>Benincaseae</taxon>
        <taxon>Cucumis</taxon>
    </lineage>
</organism>
<gene>
    <name evidence="3" type="ORF">E5676_scaffold255G008010</name>
    <name evidence="2" type="ORF">E6C27_scaffold120G002470</name>
</gene>
<dbReference type="OrthoDB" id="602706at2759"/>
<dbReference type="EMBL" id="SSTD01010113">
    <property type="protein sequence ID" value="TYK13189.1"/>
    <property type="molecule type" value="Genomic_DNA"/>
</dbReference>
<feature type="compositionally biased region" description="Basic and acidic residues" evidence="1">
    <location>
        <begin position="242"/>
        <end position="254"/>
    </location>
</feature>
<dbReference type="PANTHER" id="PTHR36380:SF1">
    <property type="entry name" value="OS01G0755100 PROTEIN"/>
    <property type="match status" value="1"/>
</dbReference>
<dbReference type="Proteomes" id="UP000321947">
    <property type="component" value="Unassembled WGS sequence"/>
</dbReference>
<evidence type="ECO:0000313" key="5">
    <source>
        <dbReference type="Proteomes" id="UP000321947"/>
    </source>
</evidence>
<protein>
    <submittedName>
        <fullName evidence="3">Uncharacterized protein</fullName>
    </submittedName>
</protein>
<reference evidence="4 5" key="1">
    <citation type="submission" date="2019-08" db="EMBL/GenBank/DDBJ databases">
        <title>Draft genome sequences of two oriental melons (Cucumis melo L. var makuwa).</title>
        <authorList>
            <person name="Kwon S.-Y."/>
        </authorList>
    </citation>
    <scope>NUCLEOTIDE SEQUENCE [LARGE SCALE GENOMIC DNA]</scope>
    <source>
        <strain evidence="5">cv. Chang Bougi</strain>
        <strain evidence="4">cv. SW 3</strain>
        <tissue evidence="3">Leaf</tissue>
    </source>
</reference>
<dbReference type="Proteomes" id="UP000321393">
    <property type="component" value="Unassembled WGS sequence"/>
</dbReference>
<sequence length="888" mass="97802">MLRNLGECLVGTPSSNSLFSMETSPRLITVSRGLNECSRSGWQNQGKEHLQLLILVKRIPFLVLKKGNGTSTLLDTDEDIGNEFMKSWKSISVTEDDMVDFSFSTASKGKIKAFDFGTLDDDFNLDGSFEKLSSFKIDMPDLDFSSPPKKIEKARSSGKEGSSNGNIQKDIDNLNFSFDFKELDSFDIDKSLQNGEKSCIQQQDSKAVSSSRVECEASNIHIAEENTAIDNSIAKRLPASGNEKKKIEKARSSGKEGSSIGNNQKDIDNLNFSFDFKELDSFDVDKSLQNGEKSGIRQQDSKAVSSSRVECEASNIHIAEENTAIDSSIAKRLPASGNETSSTVENFQEDCGELESEEVDGTSHEARTTTPTTNKEEQFEKGCLSEKEVAKNSHQVIHDVPVNCVARNAPESTSEPQSEICSERVELTLVSGGTRNVTDENIDSDVTCSRKLPQSYLSPINIPASEKNKSECNDLNKFIDNIQLAEVHLDVKDFSNSDVPRKLLLDTQEIRENQNLKLKLSTVPLSRGRPINEVTVKEKEMGGNSSMSRTDVSKSQLQSSSISTKLFSLGTNRTDAPSQIPAAGDGNLCRDSRPHNKGAKTAPPVAVQREKSLGKLGTLSTRVNPSNSCARKTTQTHCSMEPQKSSMIHSQNAKTISAQGNKLCSIKASLIFPNPSSLKTSRGFGGKQVLSRTGGVQEKKLRESELDTEARQRSKSFDIGYCAENQEKQKLKRKALEGPNADSILLKPLKLFCVSPGGFRNSKDPLVKKIEQVERMTTASHDQLADSIEDTSVPNVMELKVSLVLENDRNVEKAEAYSQQLEDPTVVQEASDKSSLSLNSILQMGLQIKSENLGSRLAQNCRSWVWNKLMSSPSFTRDELDTNFNFQL</sequence>
<feature type="compositionally biased region" description="Basic and acidic residues" evidence="1">
    <location>
        <begin position="149"/>
        <end position="158"/>
    </location>
</feature>
<evidence type="ECO:0000313" key="4">
    <source>
        <dbReference type="Proteomes" id="UP000321393"/>
    </source>
</evidence>
<evidence type="ECO:0000313" key="2">
    <source>
        <dbReference type="EMBL" id="KAA0052637.1"/>
    </source>
</evidence>
<feature type="compositionally biased region" description="Polar residues" evidence="1">
    <location>
        <begin position="255"/>
        <end position="264"/>
    </location>
</feature>